<feature type="compositionally biased region" description="Polar residues" evidence="1">
    <location>
        <begin position="1"/>
        <end position="16"/>
    </location>
</feature>
<organism evidence="3">
    <name type="scientific">Streptomyces tabacisoli</name>
    <dbReference type="NCBI Taxonomy" id="3156398"/>
    <lineage>
        <taxon>Bacteria</taxon>
        <taxon>Bacillati</taxon>
        <taxon>Actinomycetota</taxon>
        <taxon>Actinomycetes</taxon>
        <taxon>Kitasatosporales</taxon>
        <taxon>Streptomycetaceae</taxon>
        <taxon>Streptomyces</taxon>
    </lineage>
</organism>
<dbReference type="RefSeq" id="WP_353946163.1">
    <property type="nucleotide sequence ID" value="NZ_CP159534.1"/>
</dbReference>
<proteinExistence type="predicted"/>
<accession>A0AAU8J1B9</accession>
<feature type="compositionally biased region" description="Low complexity" evidence="1">
    <location>
        <begin position="20"/>
        <end position="31"/>
    </location>
</feature>
<reference evidence="3" key="1">
    <citation type="submission" date="2024-06" db="EMBL/GenBank/DDBJ databases">
        <title>Streptomyces sp. strain HUAS MG91 genome sequences.</title>
        <authorList>
            <person name="Mo P."/>
        </authorList>
    </citation>
    <scope>NUCLEOTIDE SEQUENCE</scope>
    <source>
        <strain evidence="3">HUAS MG91</strain>
    </source>
</reference>
<dbReference type="AlphaFoldDB" id="A0AAU8J1B9"/>
<dbReference type="EMBL" id="CP159534">
    <property type="protein sequence ID" value="XCJ74726.1"/>
    <property type="molecule type" value="Genomic_DNA"/>
</dbReference>
<keyword evidence="2" id="KW-1133">Transmembrane helix</keyword>
<keyword evidence="2" id="KW-0812">Transmembrane</keyword>
<evidence type="ECO:0000256" key="1">
    <source>
        <dbReference type="SAM" id="MobiDB-lite"/>
    </source>
</evidence>
<sequence>MADEQQWNHSSPSPQGWQVPPGAAGRQAPPQKKQPNKWKIGCLGCGGLIVLIGIIITIVLVTSVNHEANKKVKIVYKVTGSAENVSVTYSSWRDGDWSTSQSDVKRLPWTKEQETSGLLRGGSLTVTTGASGGTATCSVSVDDGKPKTATASGTYATADCNGFGD</sequence>
<evidence type="ECO:0008006" key="4">
    <source>
        <dbReference type="Google" id="ProtNLM"/>
    </source>
</evidence>
<feature type="region of interest" description="Disordered" evidence="1">
    <location>
        <begin position="1"/>
        <end position="35"/>
    </location>
</feature>
<protein>
    <recommendedName>
        <fullName evidence="4">Ig-like domain-containing protein</fullName>
    </recommendedName>
</protein>
<dbReference type="Gene3D" id="2.60.40.2880">
    <property type="entry name" value="MmpS1-5, C-terminal soluble domain"/>
    <property type="match status" value="1"/>
</dbReference>
<name>A0AAU8J1B9_9ACTN</name>
<feature type="transmembrane region" description="Helical" evidence="2">
    <location>
        <begin position="40"/>
        <end position="61"/>
    </location>
</feature>
<gene>
    <name evidence="3" type="ORF">ABII15_34255</name>
</gene>
<evidence type="ECO:0000256" key="2">
    <source>
        <dbReference type="SAM" id="Phobius"/>
    </source>
</evidence>
<dbReference type="KEGG" id="stac:ABII15_34255"/>
<dbReference type="InterPro" id="IPR038468">
    <property type="entry name" value="MmpS_C"/>
</dbReference>
<evidence type="ECO:0000313" key="3">
    <source>
        <dbReference type="EMBL" id="XCJ74726.1"/>
    </source>
</evidence>
<keyword evidence="2" id="KW-0472">Membrane</keyword>